<evidence type="ECO:0000313" key="16">
    <source>
        <dbReference type="EMBL" id="KXF82146.1"/>
    </source>
</evidence>
<evidence type="ECO:0000256" key="3">
    <source>
        <dbReference type="ARBA" id="ARBA00022679"/>
    </source>
</evidence>
<sequence>MTIYLPPLDDNHPDVFPPVTSALDDPDGLLAIGGDLSPDRLKAAYENGIFPWFGEEDPYLWWSPSERAIINPLTYTPSKSLKKFVRKNGYRVSINQGFDQVIQQCALIRGEDQVWITEEMREAYRQLHRLGHAHSVEVWREDTLIGGLYGVNVGGLFCGESMFSLETNASKTALWHFCEHFSKHGGQLIDCQMMTEHLASLGAYPMTRNDYIVEVERLRQIYIDTSVYRSQWISQP</sequence>
<dbReference type="Gene3D" id="3.40.630.70">
    <property type="entry name" value="Leucyl/phenylalanyl-tRNA-protein transferase, C-terminal domain"/>
    <property type="match status" value="1"/>
</dbReference>
<evidence type="ECO:0000256" key="7">
    <source>
        <dbReference type="ARBA" id="ARBA00051538"/>
    </source>
</evidence>
<evidence type="ECO:0000256" key="5">
    <source>
        <dbReference type="ARBA" id="ARBA00050607"/>
    </source>
</evidence>
<evidence type="ECO:0000256" key="8">
    <source>
        <dbReference type="ARBA" id="ARBA00054043"/>
    </source>
</evidence>
<evidence type="ECO:0000256" key="12">
    <source>
        <dbReference type="ARBA" id="ARBA00077136"/>
    </source>
</evidence>
<dbReference type="EC" id="2.3.2.6" evidence="10 15"/>
<evidence type="ECO:0000256" key="4">
    <source>
        <dbReference type="ARBA" id="ARBA00023315"/>
    </source>
</evidence>
<dbReference type="Gene3D" id="3.30.70.3550">
    <property type="entry name" value="Leucyl/phenylalanyl-tRNA-protein transferase, N-terminal domain"/>
    <property type="match status" value="1"/>
</dbReference>
<evidence type="ECO:0000256" key="13">
    <source>
        <dbReference type="ARBA" id="ARBA00077165"/>
    </source>
</evidence>
<dbReference type="NCBIfam" id="TIGR00667">
    <property type="entry name" value="aat"/>
    <property type="match status" value="1"/>
</dbReference>
<comment type="catalytic activity">
    <reaction evidence="6 15">
        <text>N-terminal L-arginyl-[protein] + L-leucyl-tRNA(Leu) = N-terminal L-leucyl-L-arginyl-[protein] + tRNA(Leu) + H(+)</text>
        <dbReference type="Rhea" id="RHEA:50416"/>
        <dbReference type="Rhea" id="RHEA-COMP:9613"/>
        <dbReference type="Rhea" id="RHEA-COMP:9622"/>
        <dbReference type="Rhea" id="RHEA-COMP:12672"/>
        <dbReference type="Rhea" id="RHEA-COMP:12673"/>
        <dbReference type="ChEBI" id="CHEBI:15378"/>
        <dbReference type="ChEBI" id="CHEBI:64719"/>
        <dbReference type="ChEBI" id="CHEBI:78442"/>
        <dbReference type="ChEBI" id="CHEBI:78494"/>
        <dbReference type="ChEBI" id="CHEBI:133044"/>
        <dbReference type="EC" id="2.3.2.6"/>
    </reaction>
</comment>
<comment type="similarity">
    <text evidence="9 15">Belongs to the L/F-transferase family.</text>
</comment>
<dbReference type="PANTHER" id="PTHR30098:SF2">
    <property type="entry name" value="LEUCYL_PHENYLALANYL-TRNA--PROTEIN TRANSFERASE"/>
    <property type="match status" value="1"/>
</dbReference>
<organism evidence="16 17">
    <name type="scientific">Enterovibrio coralii</name>
    <dbReference type="NCBI Taxonomy" id="294935"/>
    <lineage>
        <taxon>Bacteria</taxon>
        <taxon>Pseudomonadati</taxon>
        <taxon>Pseudomonadota</taxon>
        <taxon>Gammaproteobacteria</taxon>
        <taxon>Vibrionales</taxon>
        <taxon>Vibrionaceae</taxon>
        <taxon>Enterovibrio</taxon>
    </lineage>
</organism>
<accession>A0A135I9K9</accession>
<evidence type="ECO:0000256" key="2">
    <source>
        <dbReference type="ARBA" id="ARBA00022490"/>
    </source>
</evidence>
<dbReference type="GO" id="GO:0008914">
    <property type="term" value="F:leucyl-tRNA--protein transferase activity"/>
    <property type="evidence" value="ECO:0007669"/>
    <property type="project" value="UniProtKB-UniRule"/>
</dbReference>
<keyword evidence="3 15" id="KW-0808">Transferase</keyword>
<evidence type="ECO:0000256" key="15">
    <source>
        <dbReference type="HAMAP-Rule" id="MF_00688"/>
    </source>
</evidence>
<dbReference type="FunFam" id="3.30.70.3550:FF:000001">
    <property type="entry name" value="Leucyl/phenylalanyl-tRNA--protein transferase"/>
    <property type="match status" value="1"/>
</dbReference>
<keyword evidence="2 15" id="KW-0963">Cytoplasm</keyword>
<dbReference type="EMBL" id="LNTY01000029">
    <property type="protein sequence ID" value="KXF82146.1"/>
    <property type="molecule type" value="Genomic_DNA"/>
</dbReference>
<dbReference type="RefSeq" id="WP_067414424.1">
    <property type="nucleotide sequence ID" value="NZ_LNTY01000029.1"/>
</dbReference>
<gene>
    <name evidence="15" type="primary">aat</name>
    <name evidence="16" type="ORF">ATN88_17285</name>
</gene>
<dbReference type="GO" id="GO:0005737">
    <property type="term" value="C:cytoplasm"/>
    <property type="evidence" value="ECO:0007669"/>
    <property type="project" value="UniProtKB-SubCell"/>
</dbReference>
<evidence type="ECO:0000256" key="6">
    <source>
        <dbReference type="ARBA" id="ARBA00050652"/>
    </source>
</evidence>
<dbReference type="HAMAP" id="MF_00688">
    <property type="entry name" value="Leu_Phe_trans"/>
    <property type="match status" value="1"/>
</dbReference>
<comment type="catalytic activity">
    <reaction evidence="7 15">
        <text>N-terminal L-lysyl-[protein] + L-leucyl-tRNA(Leu) = N-terminal L-leucyl-L-lysyl-[protein] + tRNA(Leu) + H(+)</text>
        <dbReference type="Rhea" id="RHEA:12340"/>
        <dbReference type="Rhea" id="RHEA-COMP:9613"/>
        <dbReference type="Rhea" id="RHEA-COMP:9622"/>
        <dbReference type="Rhea" id="RHEA-COMP:12670"/>
        <dbReference type="Rhea" id="RHEA-COMP:12671"/>
        <dbReference type="ChEBI" id="CHEBI:15378"/>
        <dbReference type="ChEBI" id="CHEBI:65249"/>
        <dbReference type="ChEBI" id="CHEBI:78442"/>
        <dbReference type="ChEBI" id="CHEBI:78494"/>
        <dbReference type="ChEBI" id="CHEBI:133043"/>
        <dbReference type="EC" id="2.3.2.6"/>
    </reaction>
</comment>
<dbReference type="AlphaFoldDB" id="A0A135I9K9"/>
<dbReference type="InterPro" id="IPR042221">
    <property type="entry name" value="Leu/Phe-tRNA_Trfase_N"/>
</dbReference>
<dbReference type="OrthoDB" id="9790282at2"/>
<evidence type="ECO:0000313" key="17">
    <source>
        <dbReference type="Proteomes" id="UP000070529"/>
    </source>
</evidence>
<dbReference type="STRING" id="294935.ATN88_17285"/>
<dbReference type="InterPro" id="IPR004616">
    <property type="entry name" value="Leu/Phe-tRNA_Trfase"/>
</dbReference>
<dbReference type="InterPro" id="IPR042203">
    <property type="entry name" value="Leu/Phe-tRNA_Trfase_C"/>
</dbReference>
<reference evidence="16 17" key="1">
    <citation type="submission" date="2015-11" db="EMBL/GenBank/DDBJ databases">
        <title>Genomic Taxonomy of the Vibrionaceae.</title>
        <authorList>
            <person name="Gomez-Gil B."/>
            <person name="Enciso-Ibarra J."/>
        </authorList>
    </citation>
    <scope>NUCLEOTIDE SEQUENCE [LARGE SCALE GENOMIC DNA]</scope>
    <source>
        <strain evidence="16 17">CAIM 912</strain>
    </source>
</reference>
<dbReference type="InterPro" id="IPR016181">
    <property type="entry name" value="Acyl_CoA_acyltransferase"/>
</dbReference>
<evidence type="ECO:0000256" key="9">
    <source>
        <dbReference type="ARBA" id="ARBA00061535"/>
    </source>
</evidence>
<dbReference type="Pfam" id="PF03588">
    <property type="entry name" value="Leu_Phe_trans"/>
    <property type="match status" value="1"/>
</dbReference>
<dbReference type="FunFam" id="3.40.630.70:FF:000001">
    <property type="entry name" value="Leucyl/phenylalanyl-tRNA--protein transferase"/>
    <property type="match status" value="1"/>
</dbReference>
<evidence type="ECO:0000256" key="10">
    <source>
        <dbReference type="ARBA" id="ARBA00066767"/>
    </source>
</evidence>
<dbReference type="GO" id="GO:0030163">
    <property type="term" value="P:protein catabolic process"/>
    <property type="evidence" value="ECO:0007669"/>
    <property type="project" value="UniProtKB-UniRule"/>
</dbReference>
<keyword evidence="17" id="KW-1185">Reference proteome</keyword>
<evidence type="ECO:0000256" key="1">
    <source>
        <dbReference type="ARBA" id="ARBA00004496"/>
    </source>
</evidence>
<dbReference type="Proteomes" id="UP000070529">
    <property type="component" value="Unassembled WGS sequence"/>
</dbReference>
<evidence type="ECO:0000256" key="14">
    <source>
        <dbReference type="ARBA" id="ARBA00083640"/>
    </source>
</evidence>
<proteinExistence type="inferred from homology"/>
<name>A0A135I9K9_9GAMM</name>
<protein>
    <recommendedName>
        <fullName evidence="11 15">Leucyl/phenylalanyl-tRNA--protein transferase</fullName>
        <ecNumber evidence="10 15">2.3.2.6</ecNumber>
    </recommendedName>
    <alternativeName>
        <fullName evidence="12 15">L/F-transferase</fullName>
    </alternativeName>
    <alternativeName>
        <fullName evidence="13 15">Leucyltransferase</fullName>
    </alternativeName>
    <alternativeName>
        <fullName evidence="14 15">Phenyalanyltransferase</fullName>
    </alternativeName>
</protein>
<comment type="subcellular location">
    <subcellularLocation>
        <location evidence="1 15">Cytoplasm</location>
    </subcellularLocation>
</comment>
<comment type="caution">
    <text evidence="16">The sequence shown here is derived from an EMBL/GenBank/DDBJ whole genome shotgun (WGS) entry which is preliminary data.</text>
</comment>
<keyword evidence="4 15" id="KW-0012">Acyltransferase</keyword>
<evidence type="ECO:0000256" key="11">
    <source>
        <dbReference type="ARBA" id="ARBA00074372"/>
    </source>
</evidence>
<dbReference type="PANTHER" id="PTHR30098">
    <property type="entry name" value="LEUCYL/PHENYLALANYL-TRNA--PROTEIN TRANSFERASE"/>
    <property type="match status" value="1"/>
</dbReference>
<dbReference type="SUPFAM" id="SSF55729">
    <property type="entry name" value="Acyl-CoA N-acyltransferases (Nat)"/>
    <property type="match status" value="1"/>
</dbReference>
<comment type="function">
    <text evidence="8 15">Functions in the N-end rule pathway of protein degradation where it conjugates Leu, Phe and, less efficiently, Met from aminoacyl-tRNAs to the N-termini of proteins containing an N-terminal arginine or lysine.</text>
</comment>
<comment type="catalytic activity">
    <reaction evidence="5 15">
        <text>L-phenylalanyl-tRNA(Phe) + an N-terminal L-alpha-aminoacyl-[protein] = an N-terminal L-phenylalanyl-L-alpha-aminoacyl-[protein] + tRNA(Phe)</text>
        <dbReference type="Rhea" id="RHEA:43632"/>
        <dbReference type="Rhea" id="RHEA-COMP:9668"/>
        <dbReference type="Rhea" id="RHEA-COMP:9699"/>
        <dbReference type="Rhea" id="RHEA-COMP:10636"/>
        <dbReference type="Rhea" id="RHEA-COMP:10637"/>
        <dbReference type="ChEBI" id="CHEBI:78442"/>
        <dbReference type="ChEBI" id="CHEBI:78531"/>
        <dbReference type="ChEBI" id="CHEBI:78597"/>
        <dbReference type="ChEBI" id="CHEBI:83561"/>
        <dbReference type="EC" id="2.3.2.6"/>
    </reaction>
</comment>